<comment type="function">
    <text evidence="11 13">F(1)F(0) ATP synthase produces ATP from ADP in the presence of a proton or sodium gradient. F-type ATPases consist of two structural domains, F(1) containing the extramembraneous catalytic core and F(0) containing the membrane proton channel, linked together by a central stalk and a peripheral stalk. During catalysis, ATP synthesis in the catalytic domain of F(1) is coupled via a rotary mechanism of the central stalk subunits to proton translocation.</text>
</comment>
<comment type="subunit">
    <text evidence="13">F-type ATPases have 2 components, F(1) - the catalytic core - and F(0) - the membrane proton channel. F(1) has five subunits: alpha(3), beta(3), gamma(1), delta(1), epsilon(1). F(0) has three main subunits: a(1), b(2) and c(10-14). The alpha and beta chains form an alternating ring which encloses part of the gamma chain. F(1) is attached to F(0) by a central stalk formed by the gamma and epsilon chains, while a peripheral stalk is formed by the delta and b chains.</text>
</comment>
<dbReference type="InterPro" id="IPR002146">
    <property type="entry name" value="ATP_synth_b/b'su_bac/chlpt"/>
</dbReference>
<accession>A0A0G0R5V3</accession>
<dbReference type="GO" id="GO:0005886">
    <property type="term" value="C:plasma membrane"/>
    <property type="evidence" value="ECO:0007669"/>
    <property type="project" value="UniProtKB-SubCell"/>
</dbReference>
<dbReference type="SUPFAM" id="SSF81573">
    <property type="entry name" value="F1F0 ATP synthase subunit B, membrane domain"/>
    <property type="match status" value="1"/>
</dbReference>
<dbReference type="Pfam" id="PF00430">
    <property type="entry name" value="ATP-synt_B"/>
    <property type="match status" value="1"/>
</dbReference>
<keyword evidence="5 13" id="KW-0812">Transmembrane</keyword>
<keyword evidence="3 13" id="KW-1003">Cell membrane</keyword>
<dbReference type="GO" id="GO:0046961">
    <property type="term" value="F:proton-transporting ATPase activity, rotational mechanism"/>
    <property type="evidence" value="ECO:0007669"/>
    <property type="project" value="TreeGrafter"/>
</dbReference>
<organism evidence="15 16">
    <name type="scientific">Candidatus Curtissbacteria bacterium GW2011_GWA1_40_16</name>
    <dbReference type="NCBI Taxonomy" id="1618405"/>
    <lineage>
        <taxon>Bacteria</taxon>
        <taxon>Candidatus Curtissiibacteriota</taxon>
    </lineage>
</organism>
<dbReference type="InterPro" id="IPR028987">
    <property type="entry name" value="ATP_synth_B-like_membr_sf"/>
</dbReference>
<keyword evidence="10 13" id="KW-0066">ATP synthesis</keyword>
<evidence type="ECO:0000256" key="8">
    <source>
        <dbReference type="ARBA" id="ARBA00023065"/>
    </source>
</evidence>
<keyword evidence="6 13" id="KW-0375">Hydrogen ion transport</keyword>
<evidence type="ECO:0000256" key="12">
    <source>
        <dbReference type="ARBA" id="ARBA00037847"/>
    </source>
</evidence>
<comment type="caution">
    <text evidence="15">The sequence shown here is derived from an EMBL/GenBank/DDBJ whole genome shotgun (WGS) entry which is preliminary data.</text>
</comment>
<keyword evidence="8 13" id="KW-0406">Ion transport</keyword>
<evidence type="ECO:0000256" key="10">
    <source>
        <dbReference type="ARBA" id="ARBA00023310"/>
    </source>
</evidence>
<evidence type="ECO:0000313" key="15">
    <source>
        <dbReference type="EMBL" id="KKR48114.1"/>
    </source>
</evidence>
<evidence type="ECO:0000256" key="2">
    <source>
        <dbReference type="ARBA" id="ARBA00022448"/>
    </source>
</evidence>
<dbReference type="PANTHER" id="PTHR33445:SF1">
    <property type="entry name" value="ATP SYNTHASE SUBUNIT B"/>
    <property type="match status" value="1"/>
</dbReference>
<evidence type="ECO:0000256" key="3">
    <source>
        <dbReference type="ARBA" id="ARBA00022475"/>
    </source>
</evidence>
<dbReference type="InterPro" id="IPR005864">
    <property type="entry name" value="ATP_synth_F0_bsu_bac"/>
</dbReference>
<dbReference type="Gene3D" id="6.10.250.1580">
    <property type="match status" value="1"/>
</dbReference>
<gene>
    <name evidence="13" type="primary">atpF</name>
    <name evidence="15" type="ORF">UT84_C0049G0007</name>
</gene>
<dbReference type="EMBL" id="LBYI01000049">
    <property type="protein sequence ID" value="KKR48114.1"/>
    <property type="molecule type" value="Genomic_DNA"/>
</dbReference>
<evidence type="ECO:0000256" key="1">
    <source>
        <dbReference type="ARBA" id="ARBA00005513"/>
    </source>
</evidence>
<evidence type="ECO:0000256" key="13">
    <source>
        <dbReference type="HAMAP-Rule" id="MF_01398"/>
    </source>
</evidence>
<keyword evidence="7 13" id="KW-1133">Transmembrane helix</keyword>
<name>A0A0G0R5V3_9BACT</name>
<dbReference type="HAMAP" id="MF_01398">
    <property type="entry name" value="ATP_synth_b_bprime"/>
    <property type="match status" value="1"/>
</dbReference>
<dbReference type="GO" id="GO:0012505">
    <property type="term" value="C:endomembrane system"/>
    <property type="evidence" value="ECO:0007669"/>
    <property type="project" value="UniProtKB-SubCell"/>
</dbReference>
<dbReference type="GO" id="GO:0046933">
    <property type="term" value="F:proton-transporting ATP synthase activity, rotational mechanism"/>
    <property type="evidence" value="ECO:0007669"/>
    <property type="project" value="UniProtKB-UniRule"/>
</dbReference>
<evidence type="ECO:0000256" key="6">
    <source>
        <dbReference type="ARBA" id="ARBA00022781"/>
    </source>
</evidence>
<evidence type="ECO:0000256" key="4">
    <source>
        <dbReference type="ARBA" id="ARBA00022547"/>
    </source>
</evidence>
<dbReference type="InterPro" id="IPR050059">
    <property type="entry name" value="ATP_synthase_B_chain"/>
</dbReference>
<dbReference type="AlphaFoldDB" id="A0A0G0R5V3"/>
<comment type="similarity">
    <text evidence="1 13 14">Belongs to the ATPase B chain family.</text>
</comment>
<evidence type="ECO:0000256" key="9">
    <source>
        <dbReference type="ARBA" id="ARBA00023136"/>
    </source>
</evidence>
<keyword evidence="2 13" id="KW-0813">Transport</keyword>
<dbReference type="PANTHER" id="PTHR33445">
    <property type="entry name" value="ATP SYNTHASE SUBUNIT B', CHLOROPLASTIC"/>
    <property type="match status" value="1"/>
</dbReference>
<evidence type="ECO:0000256" key="7">
    <source>
        <dbReference type="ARBA" id="ARBA00022989"/>
    </source>
</evidence>
<evidence type="ECO:0000256" key="14">
    <source>
        <dbReference type="RuleBase" id="RU003848"/>
    </source>
</evidence>
<keyword evidence="4 13" id="KW-0138">CF(0)</keyword>
<dbReference type="CDD" id="cd06503">
    <property type="entry name" value="ATP-synt_Fo_b"/>
    <property type="match status" value="1"/>
</dbReference>
<dbReference type="Proteomes" id="UP000034531">
    <property type="component" value="Unassembled WGS sequence"/>
</dbReference>
<sequence length="168" mass="19301">MEILKEFGIQPTLLLAQIVNFLIILFVLKKFFYKPIIKVLDARKKRIEVSLNNADLIEEKLAKTEEKSKLIIQDAQTNAKNLIDDAKKEAEYVVEKSMLDARQAAEKILSDTKIQIEAQRLAMQKRLEAETLDLVVLVVKKVIGRNLKPKEKQELTSSAEREITKQIQ</sequence>
<comment type="subcellular location">
    <subcellularLocation>
        <location evidence="13">Cell membrane</location>
        <topology evidence="13">Single-pass membrane protein</topology>
    </subcellularLocation>
    <subcellularLocation>
        <location evidence="12">Endomembrane system</location>
        <topology evidence="12">Single-pass membrane protein</topology>
    </subcellularLocation>
</comment>
<dbReference type="NCBIfam" id="TIGR01144">
    <property type="entry name" value="ATP_synt_b"/>
    <property type="match status" value="1"/>
</dbReference>
<protein>
    <recommendedName>
        <fullName evidence="13">ATP synthase subunit b</fullName>
    </recommendedName>
    <alternativeName>
        <fullName evidence="13">ATP synthase F(0) sector subunit b</fullName>
    </alternativeName>
    <alternativeName>
        <fullName evidence="13">ATPase subunit I</fullName>
    </alternativeName>
    <alternativeName>
        <fullName evidence="13">F-type ATPase subunit b</fullName>
        <shortName evidence="13">F-ATPase subunit b</shortName>
    </alternativeName>
</protein>
<evidence type="ECO:0000313" key="16">
    <source>
        <dbReference type="Proteomes" id="UP000034531"/>
    </source>
</evidence>
<reference evidence="15 16" key="1">
    <citation type="journal article" date="2015" name="Nature">
        <title>rRNA introns, odd ribosomes, and small enigmatic genomes across a large radiation of phyla.</title>
        <authorList>
            <person name="Brown C.T."/>
            <person name="Hug L.A."/>
            <person name="Thomas B.C."/>
            <person name="Sharon I."/>
            <person name="Castelle C.J."/>
            <person name="Singh A."/>
            <person name="Wilkins M.J."/>
            <person name="Williams K.H."/>
            <person name="Banfield J.F."/>
        </authorList>
    </citation>
    <scope>NUCLEOTIDE SEQUENCE [LARGE SCALE GENOMIC DNA]</scope>
</reference>
<proteinExistence type="inferred from homology"/>
<keyword evidence="9 13" id="KW-0472">Membrane</keyword>
<dbReference type="GO" id="GO:0045259">
    <property type="term" value="C:proton-transporting ATP synthase complex"/>
    <property type="evidence" value="ECO:0007669"/>
    <property type="project" value="UniProtKB-KW"/>
</dbReference>
<evidence type="ECO:0000256" key="11">
    <source>
        <dbReference type="ARBA" id="ARBA00025198"/>
    </source>
</evidence>
<feature type="transmembrane region" description="Helical" evidence="13">
    <location>
        <begin position="12"/>
        <end position="28"/>
    </location>
</feature>
<comment type="function">
    <text evidence="13">Component of the F(0) channel, it forms part of the peripheral stalk, linking F(1) to F(0).</text>
</comment>
<evidence type="ECO:0000256" key="5">
    <source>
        <dbReference type="ARBA" id="ARBA00022692"/>
    </source>
</evidence>